<dbReference type="Gene3D" id="2.170.270.10">
    <property type="entry name" value="SET domain"/>
    <property type="match status" value="1"/>
</dbReference>
<dbReference type="GO" id="GO:0005694">
    <property type="term" value="C:chromosome"/>
    <property type="evidence" value="ECO:0007669"/>
    <property type="project" value="UniProtKB-SubCell"/>
</dbReference>
<organism evidence="4 5">
    <name type="scientific">Trifolium medium</name>
    <dbReference type="NCBI Taxonomy" id="97028"/>
    <lineage>
        <taxon>Eukaryota</taxon>
        <taxon>Viridiplantae</taxon>
        <taxon>Streptophyta</taxon>
        <taxon>Embryophyta</taxon>
        <taxon>Tracheophyta</taxon>
        <taxon>Spermatophyta</taxon>
        <taxon>Magnoliopsida</taxon>
        <taxon>eudicotyledons</taxon>
        <taxon>Gunneridae</taxon>
        <taxon>Pentapetalae</taxon>
        <taxon>rosids</taxon>
        <taxon>fabids</taxon>
        <taxon>Fabales</taxon>
        <taxon>Fabaceae</taxon>
        <taxon>Papilionoideae</taxon>
        <taxon>50 kb inversion clade</taxon>
        <taxon>NPAAA clade</taxon>
        <taxon>Hologalegina</taxon>
        <taxon>IRL clade</taxon>
        <taxon>Trifolieae</taxon>
        <taxon>Trifolium</taxon>
    </lineage>
</organism>
<dbReference type="PROSITE" id="PS50280">
    <property type="entry name" value="SET"/>
    <property type="match status" value="1"/>
</dbReference>
<reference evidence="4 5" key="1">
    <citation type="journal article" date="2018" name="Front. Plant Sci.">
        <title>Red Clover (Trifolium pratense) and Zigzag Clover (T. medium) - A Picture of Genomic Similarities and Differences.</title>
        <authorList>
            <person name="Dluhosova J."/>
            <person name="Istvanek J."/>
            <person name="Nedelnik J."/>
            <person name="Repkova J."/>
        </authorList>
    </citation>
    <scope>NUCLEOTIDE SEQUENCE [LARGE SCALE GENOMIC DNA]</scope>
    <source>
        <strain evidence="5">cv. 10/8</strain>
        <tissue evidence="4">Leaf</tissue>
    </source>
</reference>
<dbReference type="GO" id="GO:0008270">
    <property type="term" value="F:zinc ion binding"/>
    <property type="evidence" value="ECO:0007669"/>
    <property type="project" value="InterPro"/>
</dbReference>
<accession>A0A392NXG9</accession>
<dbReference type="Pfam" id="PF00856">
    <property type="entry name" value="SET"/>
    <property type="match status" value="1"/>
</dbReference>
<sequence>MRGRSPYDQNGRLILEEGYLVYECNRMCRCNKSCPNRVLQNGVRVKLEVFKTEKKGWAVRAGEAILRGTFVCEYIGEVLDVQEAHNRRERYDTTNSSYFYDINARVNDMSRLIEEQVQYVIDATKNGNVSRFINH</sequence>
<proteinExistence type="predicted"/>
<dbReference type="InterPro" id="IPR007728">
    <property type="entry name" value="Pre-SET_dom"/>
</dbReference>
<feature type="non-terminal residue" evidence="4">
    <location>
        <position position="135"/>
    </location>
</feature>
<evidence type="ECO:0000256" key="1">
    <source>
        <dbReference type="ARBA" id="ARBA00004286"/>
    </source>
</evidence>
<dbReference type="PANTHER" id="PTHR47325:SF1">
    <property type="entry name" value="HISTONE-LYSINE N-METHYLTRANSFERASE SUVR5"/>
    <property type="match status" value="1"/>
</dbReference>
<dbReference type="Pfam" id="PF05033">
    <property type="entry name" value="Pre-SET"/>
    <property type="match status" value="1"/>
</dbReference>
<dbReference type="AlphaFoldDB" id="A0A392NXG9"/>
<dbReference type="GO" id="GO:0005634">
    <property type="term" value="C:nucleus"/>
    <property type="evidence" value="ECO:0007669"/>
    <property type="project" value="InterPro"/>
</dbReference>
<dbReference type="GO" id="GO:0032259">
    <property type="term" value="P:methylation"/>
    <property type="evidence" value="ECO:0007669"/>
    <property type="project" value="UniProtKB-KW"/>
</dbReference>
<keyword evidence="4" id="KW-0489">Methyltransferase</keyword>
<dbReference type="InterPro" id="IPR046341">
    <property type="entry name" value="SET_dom_sf"/>
</dbReference>
<dbReference type="SUPFAM" id="SSF82199">
    <property type="entry name" value="SET domain"/>
    <property type="match status" value="1"/>
</dbReference>
<dbReference type="EMBL" id="LXQA010051381">
    <property type="protein sequence ID" value="MCI03175.1"/>
    <property type="molecule type" value="Genomic_DNA"/>
</dbReference>
<dbReference type="PANTHER" id="PTHR47325">
    <property type="entry name" value="HISTONE-LYSINE N-METHYLTRANSFERASE SUVR5"/>
    <property type="match status" value="1"/>
</dbReference>
<keyword evidence="5" id="KW-1185">Reference proteome</keyword>
<comment type="subcellular location">
    <subcellularLocation>
        <location evidence="1">Chromosome</location>
    </subcellularLocation>
</comment>
<keyword evidence="4" id="KW-0808">Transferase</keyword>
<keyword evidence="2" id="KW-0158">Chromosome</keyword>
<evidence type="ECO:0000313" key="5">
    <source>
        <dbReference type="Proteomes" id="UP000265520"/>
    </source>
</evidence>
<evidence type="ECO:0000313" key="4">
    <source>
        <dbReference type="EMBL" id="MCI03175.1"/>
    </source>
</evidence>
<dbReference type="GO" id="GO:0042054">
    <property type="term" value="F:histone methyltransferase activity"/>
    <property type="evidence" value="ECO:0007669"/>
    <property type="project" value="InterPro"/>
</dbReference>
<dbReference type="InterPro" id="IPR001214">
    <property type="entry name" value="SET_dom"/>
</dbReference>
<comment type="caution">
    <text evidence="4">The sequence shown here is derived from an EMBL/GenBank/DDBJ whole genome shotgun (WGS) entry which is preliminary data.</text>
</comment>
<evidence type="ECO:0000259" key="3">
    <source>
        <dbReference type="PROSITE" id="PS50280"/>
    </source>
</evidence>
<protein>
    <submittedName>
        <fullName evidence="4">Histone-lysine N-methyltransferase SUVR5-like</fullName>
    </submittedName>
</protein>
<feature type="domain" description="SET" evidence="3">
    <location>
        <begin position="45"/>
        <end position="135"/>
    </location>
</feature>
<evidence type="ECO:0000256" key="2">
    <source>
        <dbReference type="ARBA" id="ARBA00022454"/>
    </source>
</evidence>
<dbReference type="Proteomes" id="UP000265520">
    <property type="component" value="Unassembled WGS sequence"/>
</dbReference>
<name>A0A392NXG9_9FABA</name>